<evidence type="ECO:0000256" key="6">
    <source>
        <dbReference type="ARBA" id="ARBA00022842"/>
    </source>
</evidence>
<dbReference type="EMBL" id="JAAILW010000045">
    <property type="protein sequence ID" value="NSC28505.1"/>
    <property type="molecule type" value="Genomic_DNA"/>
</dbReference>
<comment type="subunit">
    <text evidence="3">Homotetramer.</text>
</comment>
<proteinExistence type="inferred from homology"/>
<dbReference type="Gene3D" id="3.40.50.1000">
    <property type="entry name" value="HAD superfamily/HAD-like"/>
    <property type="match status" value="1"/>
</dbReference>
<keyword evidence="5 9" id="KW-0378">Hydrolase</keyword>
<sequence>MIRYLIMDVDGTLTDGKIYMGASGEVMKAFDIKDGCGIKDILPRCYITPIIITARESKILTNRCDELGIKHVYQGIRNKLEKLHSLVDDLSECAYIGDDILDLQCMEPIKEARGIVGCPADAAKKVLKIADFISKKDGGNGAVREFIEWLEINK</sequence>
<dbReference type="Proteomes" id="UP001193670">
    <property type="component" value="Unassembled WGS sequence"/>
</dbReference>
<feature type="binding site" evidence="7">
    <location>
        <position position="8"/>
    </location>
    <ligand>
        <name>Mg(2+)</name>
        <dbReference type="ChEBI" id="CHEBI:18420"/>
    </ligand>
</feature>
<dbReference type="SFLD" id="SFLDS00003">
    <property type="entry name" value="Haloacid_Dehalogenase"/>
    <property type="match status" value="1"/>
</dbReference>
<dbReference type="AlphaFoldDB" id="A0A412RI94"/>
<comment type="cofactor">
    <cofactor evidence="1 7">
        <name>Mg(2+)</name>
        <dbReference type="ChEBI" id="CHEBI:18420"/>
    </cofactor>
</comment>
<dbReference type="RefSeq" id="WP_022292709.1">
    <property type="nucleotide sequence ID" value="NZ_CP143947.1"/>
</dbReference>
<name>A0A412RI94_9FIRM</name>
<keyword evidence="6 7" id="KW-0460">Magnesium</keyword>
<dbReference type="NCBIfam" id="TIGR01670">
    <property type="entry name" value="KdsC-phosphatas"/>
    <property type="match status" value="1"/>
</dbReference>
<organism evidence="9 11">
    <name type="scientific">Agathobacter rectalis</name>
    <dbReference type="NCBI Taxonomy" id="39491"/>
    <lineage>
        <taxon>Bacteria</taxon>
        <taxon>Bacillati</taxon>
        <taxon>Bacillota</taxon>
        <taxon>Clostridia</taxon>
        <taxon>Lachnospirales</taxon>
        <taxon>Lachnospiraceae</taxon>
        <taxon>Agathobacter</taxon>
    </lineage>
</organism>
<evidence type="ECO:0000313" key="10">
    <source>
        <dbReference type="EMBL" id="RHA13422.1"/>
    </source>
</evidence>
<dbReference type="PANTHER" id="PTHR21485:SF3">
    <property type="entry name" value="N-ACYLNEURAMINATE CYTIDYLYLTRANSFERASE"/>
    <property type="match status" value="1"/>
</dbReference>
<dbReference type="InterPro" id="IPR010023">
    <property type="entry name" value="KdsC_fam"/>
</dbReference>
<accession>A0A412RI94</accession>
<evidence type="ECO:0000313" key="12">
    <source>
        <dbReference type="Proteomes" id="UP000286341"/>
    </source>
</evidence>
<dbReference type="Proteomes" id="UP000283765">
    <property type="component" value="Unassembled WGS sequence"/>
</dbReference>
<evidence type="ECO:0000313" key="9">
    <source>
        <dbReference type="EMBL" id="RGU21740.1"/>
    </source>
</evidence>
<evidence type="ECO:0000256" key="7">
    <source>
        <dbReference type="PIRSR" id="PIRSR006118-2"/>
    </source>
</evidence>
<dbReference type="InterPro" id="IPR036412">
    <property type="entry name" value="HAD-like_sf"/>
</dbReference>
<dbReference type="InterPro" id="IPR050793">
    <property type="entry name" value="CMP-NeuNAc_synthase"/>
</dbReference>
<evidence type="ECO:0000256" key="5">
    <source>
        <dbReference type="ARBA" id="ARBA00022801"/>
    </source>
</evidence>
<feature type="binding site" evidence="7">
    <location>
        <position position="10"/>
    </location>
    <ligand>
        <name>substrate</name>
    </ligand>
</feature>
<dbReference type="PIRSF" id="PIRSF006118">
    <property type="entry name" value="KDO8-P_Ptase"/>
    <property type="match status" value="1"/>
</dbReference>
<comment type="similarity">
    <text evidence="2">Belongs to the KdsC family.</text>
</comment>
<evidence type="ECO:0000256" key="3">
    <source>
        <dbReference type="ARBA" id="ARBA00011881"/>
    </source>
</evidence>
<dbReference type="GO" id="GO:0019143">
    <property type="term" value="F:3-deoxy-manno-octulosonate-8-phosphatase activity"/>
    <property type="evidence" value="ECO:0007669"/>
    <property type="project" value="UniProtKB-EC"/>
</dbReference>
<dbReference type="GO" id="GO:0008781">
    <property type="term" value="F:N-acylneuraminate cytidylyltransferase activity"/>
    <property type="evidence" value="ECO:0007669"/>
    <property type="project" value="TreeGrafter"/>
</dbReference>
<dbReference type="EMBL" id="QRXR01000021">
    <property type="protein sequence ID" value="RGU21740.1"/>
    <property type="molecule type" value="Genomic_DNA"/>
</dbReference>
<evidence type="ECO:0000256" key="2">
    <source>
        <dbReference type="ARBA" id="ARBA00005893"/>
    </source>
</evidence>
<dbReference type="EMBL" id="QSFB01000010">
    <property type="protein sequence ID" value="RHA13422.1"/>
    <property type="molecule type" value="Genomic_DNA"/>
</dbReference>
<keyword evidence="4 7" id="KW-0479">Metal-binding</keyword>
<reference evidence="11 12" key="1">
    <citation type="submission" date="2018-08" db="EMBL/GenBank/DDBJ databases">
        <title>A genome reference for cultivated species of the human gut microbiota.</title>
        <authorList>
            <person name="Zou Y."/>
            <person name="Xue W."/>
            <person name="Luo G."/>
        </authorList>
    </citation>
    <scope>NUCLEOTIDE SEQUENCE [LARGE SCALE GENOMIC DNA]</scope>
    <source>
        <strain evidence="9 11">AF17-27</strain>
        <strain evidence="10 12">AM44-1AT</strain>
    </source>
</reference>
<dbReference type="EC" id="3.1.3.45" evidence="9"/>
<feature type="binding site" evidence="7">
    <location>
        <position position="98"/>
    </location>
    <ligand>
        <name>Mg(2+)</name>
        <dbReference type="ChEBI" id="CHEBI:18420"/>
    </ligand>
</feature>
<gene>
    <name evidence="10" type="ORF">DW948_08415</name>
    <name evidence="9" type="ORF">DWW89_11985</name>
    <name evidence="8" type="ORF">G4319_14465</name>
</gene>
<dbReference type="Proteomes" id="UP000286341">
    <property type="component" value="Unassembled WGS sequence"/>
</dbReference>
<dbReference type="SFLD" id="SFLDG01136">
    <property type="entry name" value="C1.6:_Phosphoserine_Phosphatas"/>
    <property type="match status" value="1"/>
</dbReference>
<evidence type="ECO:0000313" key="11">
    <source>
        <dbReference type="Proteomes" id="UP000283765"/>
    </source>
</evidence>
<evidence type="ECO:0000256" key="4">
    <source>
        <dbReference type="ARBA" id="ARBA00022723"/>
    </source>
</evidence>
<dbReference type="GO" id="GO:0046872">
    <property type="term" value="F:metal ion binding"/>
    <property type="evidence" value="ECO:0007669"/>
    <property type="project" value="UniProtKB-KW"/>
</dbReference>
<dbReference type="SUPFAM" id="SSF56784">
    <property type="entry name" value="HAD-like"/>
    <property type="match status" value="1"/>
</dbReference>
<protein>
    <submittedName>
        <fullName evidence="9">3-deoxy-D-manno-octulosonate 8-phosphate phosphatase</fullName>
        <ecNumber evidence="9">3.1.3.45</ecNumber>
    </submittedName>
</protein>
<reference evidence="8" key="2">
    <citation type="journal article" date="2020" name="Cell Host Microbe">
        <title>Functional and Genomic Variation between Human-Derived Isolates of Lachnospiraceae Reveals Inter- and Intra-Species Diversity.</title>
        <authorList>
            <person name="Sorbara M.T."/>
            <person name="Littmann E.R."/>
            <person name="Fontana E."/>
            <person name="Moody T.U."/>
            <person name="Kohout C.E."/>
            <person name="Gjonbalaj M."/>
            <person name="Eaton V."/>
            <person name="Seok R."/>
            <person name="Leiner I.M."/>
            <person name="Pamer E.G."/>
        </authorList>
    </citation>
    <scope>NUCLEOTIDE SEQUENCE</scope>
    <source>
        <strain evidence="8">MSK.17.79</strain>
    </source>
</reference>
<dbReference type="PANTHER" id="PTHR21485">
    <property type="entry name" value="HAD SUPERFAMILY MEMBERS CMAS AND KDSC"/>
    <property type="match status" value="1"/>
</dbReference>
<reference evidence="8" key="3">
    <citation type="submission" date="2020-02" db="EMBL/GenBank/DDBJ databases">
        <authorList>
            <person name="Littmann E."/>
            <person name="Sorbara M."/>
        </authorList>
    </citation>
    <scope>NUCLEOTIDE SEQUENCE</scope>
    <source>
        <strain evidence="8">MSK.17.79</strain>
    </source>
</reference>
<comment type="caution">
    <text evidence="9">The sequence shown here is derived from an EMBL/GenBank/DDBJ whole genome shotgun (WGS) entry which is preliminary data.</text>
</comment>
<dbReference type="InterPro" id="IPR023214">
    <property type="entry name" value="HAD_sf"/>
</dbReference>
<evidence type="ECO:0000256" key="1">
    <source>
        <dbReference type="ARBA" id="ARBA00001946"/>
    </source>
</evidence>
<dbReference type="SFLD" id="SFLDG01138">
    <property type="entry name" value="C1.6.2:_Deoxy-d-mannose-octulo"/>
    <property type="match status" value="1"/>
</dbReference>
<evidence type="ECO:0000313" key="8">
    <source>
        <dbReference type="EMBL" id="NSC28505.1"/>
    </source>
</evidence>